<accession>A0A9W5WTL3</accession>
<dbReference type="PANTHER" id="PTHR12963">
    <property type="entry name" value="THYROID RECEPTOR INTERACTING PROTEIN RELATED"/>
    <property type="match status" value="1"/>
</dbReference>
<protein>
    <submittedName>
        <fullName evidence="2">Activating signal cointegrator 1</fullName>
    </submittedName>
</protein>
<dbReference type="GO" id="GO:0005634">
    <property type="term" value="C:nucleus"/>
    <property type="evidence" value="ECO:0007669"/>
    <property type="project" value="InterPro"/>
</dbReference>
<evidence type="ECO:0000259" key="1">
    <source>
        <dbReference type="Pfam" id="PF06221"/>
    </source>
</evidence>
<organism evidence="2 3">
    <name type="scientific">Babesia ovis</name>
    <dbReference type="NCBI Taxonomy" id="5869"/>
    <lineage>
        <taxon>Eukaryota</taxon>
        <taxon>Sar</taxon>
        <taxon>Alveolata</taxon>
        <taxon>Apicomplexa</taxon>
        <taxon>Aconoidasida</taxon>
        <taxon>Piroplasmida</taxon>
        <taxon>Babesiidae</taxon>
        <taxon>Babesia</taxon>
    </lineage>
</organism>
<keyword evidence="3" id="KW-1185">Reference proteome</keyword>
<dbReference type="InterPro" id="IPR039128">
    <property type="entry name" value="TRIP4-like"/>
</dbReference>
<dbReference type="AlphaFoldDB" id="A0A9W5WTL3"/>
<gene>
    <name evidence="2" type="ORF">BaOVIS_003080</name>
</gene>
<dbReference type="Pfam" id="PF06221">
    <property type="entry name" value="zf-C2HC5"/>
    <property type="match status" value="1"/>
</dbReference>
<dbReference type="PANTHER" id="PTHR12963:SF4">
    <property type="entry name" value="ACTIVATING SIGNAL COINTEGRATOR 1"/>
    <property type="match status" value="1"/>
</dbReference>
<feature type="domain" description="TRIP4/RQT4 C2HC5-type zinc finger" evidence="1">
    <location>
        <begin position="55"/>
        <end position="97"/>
    </location>
</feature>
<dbReference type="InterPro" id="IPR009349">
    <property type="entry name" value="TRIP4/RQT4_C2HC5_Znf"/>
</dbReference>
<dbReference type="GO" id="GO:0180022">
    <property type="term" value="C:RQC-trigger complex"/>
    <property type="evidence" value="ECO:0007669"/>
    <property type="project" value="InterPro"/>
</dbReference>
<dbReference type="GO" id="GO:0072344">
    <property type="term" value="P:rescue of stalled ribosome"/>
    <property type="evidence" value="ECO:0007669"/>
    <property type="project" value="InterPro"/>
</dbReference>
<name>A0A9W5WTL3_BABOV</name>
<sequence length="193" mass="21708">MGGGDTGYIVYRKKKLVDDGAYSVTAKPTKNKADKTNINKAKVAPKEESKRERIKCGCGGHQHECFSNCMGCGRIVCANEGEGPCFHCGALVFSVENLDGVPKEHADHPEFQSALELRDRLLIQDATYANQTMKVHDLHTDWFREANSVYNENTAYARMQYYKEEAEKRAEAGKQPFNRCFSKSFISDTSSRH</sequence>
<proteinExistence type="predicted"/>
<dbReference type="GO" id="GO:0045893">
    <property type="term" value="P:positive regulation of DNA-templated transcription"/>
    <property type="evidence" value="ECO:0007669"/>
    <property type="project" value="TreeGrafter"/>
</dbReference>
<comment type="caution">
    <text evidence="2">The sequence shown here is derived from an EMBL/GenBank/DDBJ whole genome shotgun (WGS) entry which is preliminary data.</text>
</comment>
<dbReference type="OrthoDB" id="338816at2759"/>
<evidence type="ECO:0000313" key="2">
    <source>
        <dbReference type="EMBL" id="GFE52904.1"/>
    </source>
</evidence>
<evidence type="ECO:0000313" key="3">
    <source>
        <dbReference type="Proteomes" id="UP001057455"/>
    </source>
</evidence>
<dbReference type="GO" id="GO:0008270">
    <property type="term" value="F:zinc ion binding"/>
    <property type="evidence" value="ECO:0007669"/>
    <property type="project" value="InterPro"/>
</dbReference>
<dbReference type="Proteomes" id="UP001057455">
    <property type="component" value="Unassembled WGS sequence"/>
</dbReference>
<reference evidence="2" key="1">
    <citation type="submission" date="2019-12" db="EMBL/GenBank/DDBJ databases">
        <title>Genome sequence of Babesia ovis.</title>
        <authorList>
            <person name="Yamagishi J."/>
            <person name="Sevinc F."/>
            <person name="Xuan X."/>
        </authorList>
    </citation>
    <scope>NUCLEOTIDE SEQUENCE</scope>
    <source>
        <strain evidence="2">Selcuk</strain>
    </source>
</reference>
<dbReference type="EMBL" id="BLIY01000003">
    <property type="protein sequence ID" value="GFE52904.1"/>
    <property type="molecule type" value="Genomic_DNA"/>
</dbReference>